<dbReference type="GO" id="GO:0030253">
    <property type="term" value="P:protein secretion by the type I secretion system"/>
    <property type="evidence" value="ECO:0007669"/>
    <property type="project" value="InterPro"/>
</dbReference>
<dbReference type="RefSeq" id="WP_106748881.1">
    <property type="nucleotide sequence ID" value="NZ_CP027668.1"/>
</dbReference>
<dbReference type="GO" id="GO:0034040">
    <property type="term" value="F:ATPase-coupled lipid transmembrane transporter activity"/>
    <property type="evidence" value="ECO:0007669"/>
    <property type="project" value="TreeGrafter"/>
</dbReference>
<evidence type="ECO:0000259" key="9">
    <source>
        <dbReference type="PROSITE" id="PS50893"/>
    </source>
</evidence>
<dbReference type="Proteomes" id="UP000237889">
    <property type="component" value="Chromosome"/>
</dbReference>
<dbReference type="GO" id="GO:0005886">
    <property type="term" value="C:plasma membrane"/>
    <property type="evidence" value="ECO:0007669"/>
    <property type="project" value="UniProtKB-SubCell"/>
</dbReference>
<protein>
    <submittedName>
        <fullName evidence="11">Type I secretion system permease/ATPase</fullName>
    </submittedName>
</protein>
<dbReference type="OrthoDB" id="5288404at2"/>
<proteinExistence type="inferred from homology"/>
<dbReference type="PROSITE" id="PS50893">
    <property type="entry name" value="ABC_TRANSPORTER_2"/>
    <property type="match status" value="1"/>
</dbReference>
<comment type="subcellular location">
    <subcellularLocation>
        <location evidence="1">Cell membrane</location>
        <topology evidence="1">Multi-pass membrane protein</topology>
    </subcellularLocation>
</comment>
<evidence type="ECO:0000313" key="12">
    <source>
        <dbReference type="Proteomes" id="UP000237889"/>
    </source>
</evidence>
<dbReference type="InterPro" id="IPR036640">
    <property type="entry name" value="ABC1_TM_sf"/>
</dbReference>
<dbReference type="KEGG" id="phr:C6569_10945"/>
<dbReference type="PANTHER" id="PTHR24221">
    <property type="entry name" value="ATP-BINDING CASSETTE SUB-FAMILY B"/>
    <property type="match status" value="1"/>
</dbReference>
<evidence type="ECO:0000256" key="6">
    <source>
        <dbReference type="ARBA" id="ARBA00022989"/>
    </source>
</evidence>
<keyword evidence="3 8" id="KW-0812">Transmembrane</keyword>
<dbReference type="PROSITE" id="PS00211">
    <property type="entry name" value="ABC_TRANSPORTER_1"/>
    <property type="match status" value="1"/>
</dbReference>
<keyword evidence="7 8" id="KW-0472">Membrane</keyword>
<name>A0A2S0NBL0_9HYPH</name>
<dbReference type="GO" id="GO:0030256">
    <property type="term" value="C:type I protein secretion system complex"/>
    <property type="evidence" value="ECO:0007669"/>
    <property type="project" value="InterPro"/>
</dbReference>
<dbReference type="InterPro" id="IPR039421">
    <property type="entry name" value="Type_1_exporter"/>
</dbReference>
<feature type="transmembrane region" description="Helical" evidence="8">
    <location>
        <begin position="63"/>
        <end position="83"/>
    </location>
</feature>
<feature type="domain" description="ABC transmembrane type-1" evidence="10">
    <location>
        <begin position="30"/>
        <end position="308"/>
    </location>
</feature>
<dbReference type="NCBIfam" id="TIGR01842">
    <property type="entry name" value="type_I_sec_PrtD"/>
    <property type="match status" value="1"/>
</dbReference>
<evidence type="ECO:0000256" key="4">
    <source>
        <dbReference type="ARBA" id="ARBA00022741"/>
    </source>
</evidence>
<dbReference type="InterPro" id="IPR003593">
    <property type="entry name" value="AAA+_ATPase"/>
</dbReference>
<dbReference type="SUPFAM" id="SSF90123">
    <property type="entry name" value="ABC transporter transmembrane region"/>
    <property type="match status" value="1"/>
</dbReference>
<evidence type="ECO:0000256" key="8">
    <source>
        <dbReference type="SAM" id="Phobius"/>
    </source>
</evidence>
<dbReference type="PROSITE" id="PS50929">
    <property type="entry name" value="ABC_TM1F"/>
    <property type="match status" value="1"/>
</dbReference>
<keyword evidence="6 8" id="KW-1133">Transmembrane helix</keyword>
<dbReference type="SMART" id="SM00382">
    <property type="entry name" value="AAA"/>
    <property type="match status" value="1"/>
</dbReference>
<evidence type="ECO:0000256" key="1">
    <source>
        <dbReference type="ARBA" id="ARBA00004651"/>
    </source>
</evidence>
<dbReference type="Gene3D" id="3.40.50.300">
    <property type="entry name" value="P-loop containing nucleotide triphosphate hydrolases"/>
    <property type="match status" value="1"/>
</dbReference>
<evidence type="ECO:0000256" key="7">
    <source>
        <dbReference type="ARBA" id="ARBA00023136"/>
    </source>
</evidence>
<evidence type="ECO:0000313" key="11">
    <source>
        <dbReference type="EMBL" id="AVO45540.1"/>
    </source>
</evidence>
<dbReference type="PANTHER" id="PTHR24221:SF248">
    <property type="entry name" value="ABC TRANSPORTER TRANSMEMBRANE REGION"/>
    <property type="match status" value="1"/>
</dbReference>
<evidence type="ECO:0000256" key="5">
    <source>
        <dbReference type="ARBA" id="ARBA00022840"/>
    </source>
</evidence>
<dbReference type="AlphaFoldDB" id="A0A2S0NBL0"/>
<dbReference type="Pfam" id="PF00664">
    <property type="entry name" value="ABC_membrane"/>
    <property type="match status" value="1"/>
</dbReference>
<keyword evidence="12" id="KW-1185">Reference proteome</keyword>
<dbReference type="InterPro" id="IPR010128">
    <property type="entry name" value="ATPase_T1SS_PrtD-like"/>
</dbReference>
<dbReference type="SUPFAM" id="SSF52540">
    <property type="entry name" value="P-loop containing nucleoside triphosphate hydrolases"/>
    <property type="match status" value="1"/>
</dbReference>
<keyword evidence="5" id="KW-0067">ATP-binding</keyword>
<dbReference type="InterPro" id="IPR003439">
    <property type="entry name" value="ABC_transporter-like_ATP-bd"/>
</dbReference>
<dbReference type="GO" id="GO:0140359">
    <property type="term" value="F:ABC-type transporter activity"/>
    <property type="evidence" value="ECO:0007669"/>
    <property type="project" value="InterPro"/>
</dbReference>
<dbReference type="GO" id="GO:0005524">
    <property type="term" value="F:ATP binding"/>
    <property type="evidence" value="ECO:0007669"/>
    <property type="project" value="UniProtKB-KW"/>
</dbReference>
<evidence type="ECO:0000256" key="2">
    <source>
        <dbReference type="ARBA" id="ARBA00005417"/>
    </source>
</evidence>
<evidence type="ECO:0000259" key="10">
    <source>
        <dbReference type="PROSITE" id="PS50929"/>
    </source>
</evidence>
<organism evidence="11 12">
    <name type="scientific">Phreatobacter cathodiphilus</name>
    <dbReference type="NCBI Taxonomy" id="1868589"/>
    <lineage>
        <taxon>Bacteria</taxon>
        <taxon>Pseudomonadati</taxon>
        <taxon>Pseudomonadota</taxon>
        <taxon>Alphaproteobacteria</taxon>
        <taxon>Hyphomicrobiales</taxon>
        <taxon>Phreatobacteraceae</taxon>
        <taxon>Phreatobacter</taxon>
    </lineage>
</organism>
<dbReference type="EMBL" id="CP027668">
    <property type="protein sequence ID" value="AVO45540.1"/>
    <property type="molecule type" value="Genomic_DNA"/>
</dbReference>
<dbReference type="InterPro" id="IPR017871">
    <property type="entry name" value="ABC_transporter-like_CS"/>
</dbReference>
<dbReference type="Pfam" id="PF00005">
    <property type="entry name" value="ABC_tran"/>
    <property type="match status" value="1"/>
</dbReference>
<dbReference type="InterPro" id="IPR027417">
    <property type="entry name" value="P-loop_NTPase"/>
</dbReference>
<accession>A0A2S0NBL0</accession>
<dbReference type="Gene3D" id="1.20.1560.10">
    <property type="entry name" value="ABC transporter type 1, transmembrane domain"/>
    <property type="match status" value="1"/>
</dbReference>
<evidence type="ECO:0000256" key="3">
    <source>
        <dbReference type="ARBA" id="ARBA00022692"/>
    </source>
</evidence>
<sequence>MSATSSHPPTPDRRNDPVAEALASCRGALVAAGLFSGVLNILMLAGAIYMLQVYDRVLTSRSIQTLVGLSMLLALVFLVQGVVDVVRQRVLTRIGATIDRRLALQVYRLVTLAPVRIGGQADAMQPSRDVDAVRGFMSGLGPTAFFDLPWMPLFIGLCFALHPWMGIMVLCGALLLLAVTLMTERATRNPMVAVAREAGGRAAITETSRRNAEAIAAMGMGPALASRYGDLTSRFLKANEAATDAVGTFGTLSRILRMALQSAVLGLGAYLVLMEQATPGVMIAGSILMGRALAPIETAVAHWKSFVAARQAWKRLRQSTRLLPPPAESLALPRPSTTLTVDQVYTGAPGSTTPIVQGVAFSLLAGQALGVIGQSASGKSTLVRTLSGAWLPLSGSVRLDGAELSQWGEAARGSIVGYLPQEIGLFDGTVAENIARFDVSAQASDIVEAARAAGADEMIRGLPDGYQTRIGEGGIVLSGGQKQRVALARALFGNPFLVILDEPNANLDAEGEAAVTRAIRHVRDRGGIVIVVAHRPSAISAVDMIGVMRDGRMQAFGPKEEVLKRVLAPQKGVAQL</sequence>
<keyword evidence="4" id="KW-0547">Nucleotide-binding</keyword>
<feature type="transmembrane region" description="Helical" evidence="8">
    <location>
        <begin position="153"/>
        <end position="181"/>
    </location>
</feature>
<reference evidence="11 12" key="1">
    <citation type="submission" date="2018-03" db="EMBL/GenBank/DDBJ databases">
        <title>Genome sequencing of Phreatobacter sp.</title>
        <authorList>
            <person name="Kim S.-J."/>
            <person name="Heo J."/>
            <person name="Kwon S.-W."/>
        </authorList>
    </citation>
    <scope>NUCLEOTIDE SEQUENCE [LARGE SCALE GENOMIC DNA]</scope>
    <source>
        <strain evidence="11 12">S-12</strain>
    </source>
</reference>
<dbReference type="GO" id="GO:0016887">
    <property type="term" value="F:ATP hydrolysis activity"/>
    <property type="evidence" value="ECO:0007669"/>
    <property type="project" value="InterPro"/>
</dbReference>
<feature type="domain" description="ABC transporter" evidence="9">
    <location>
        <begin position="339"/>
        <end position="575"/>
    </location>
</feature>
<dbReference type="InterPro" id="IPR011527">
    <property type="entry name" value="ABC1_TM_dom"/>
</dbReference>
<feature type="transmembrane region" description="Helical" evidence="8">
    <location>
        <begin position="28"/>
        <end position="51"/>
    </location>
</feature>
<gene>
    <name evidence="11" type="ORF">C6569_10945</name>
</gene>
<comment type="similarity">
    <text evidence="2">Belongs to the ABC transporter superfamily.</text>
</comment>